<dbReference type="PATRIC" id="fig|931089.4.peg.1840"/>
<accession>A0A0M5ILS7</accession>
<dbReference type="RefSeq" id="WP_053545191.1">
    <property type="nucleotide sequence ID" value="NZ_CP009220.1"/>
</dbReference>
<proteinExistence type="predicted"/>
<name>A0A0M5ILS7_9CORY</name>
<dbReference type="KEGG" id="cdx:CDES_09130"/>
<dbReference type="STRING" id="931089.CDES_09130"/>
<gene>
    <name evidence="1" type="ORF">CDES_09130</name>
</gene>
<evidence type="ECO:0000313" key="2">
    <source>
        <dbReference type="Proteomes" id="UP000068067"/>
    </source>
</evidence>
<reference evidence="1 2" key="1">
    <citation type="submission" date="2014-08" db="EMBL/GenBank/DDBJ databases">
        <title>Complete genome sequence of Corynebacterium deserti GIMN1.010 (=DSM 45689), isolated from desert sand in western China.</title>
        <authorList>
            <person name="Ruckert C."/>
            <person name="Albersmeier A."/>
            <person name="Kalinowski J."/>
        </authorList>
    </citation>
    <scope>NUCLEOTIDE SEQUENCE [LARGE SCALE GENOMIC DNA]</scope>
    <source>
        <strain evidence="1 2">GIMN1.010</strain>
    </source>
</reference>
<organism evidence="1 2">
    <name type="scientific">Corynebacterium deserti GIMN1.010</name>
    <dbReference type="NCBI Taxonomy" id="931089"/>
    <lineage>
        <taxon>Bacteria</taxon>
        <taxon>Bacillati</taxon>
        <taxon>Actinomycetota</taxon>
        <taxon>Actinomycetes</taxon>
        <taxon>Mycobacteriales</taxon>
        <taxon>Corynebacteriaceae</taxon>
        <taxon>Corynebacterium</taxon>
    </lineage>
</organism>
<protein>
    <submittedName>
        <fullName evidence="1">Uncharacterized protein</fullName>
    </submittedName>
</protein>
<keyword evidence="2" id="KW-1185">Reference proteome</keyword>
<dbReference type="Proteomes" id="UP000068067">
    <property type="component" value="Chromosome"/>
</dbReference>
<sequence length="96" mass="10838">MMLSNYLAKERPNENLVATLGAISTKSRRFIGPAQGVGVNFFEATTFRNEGRQNHRSTRKFTLSDKSLQLALLKNQGRLVEDAQVEDSEQKVITRL</sequence>
<dbReference type="EMBL" id="CP009220">
    <property type="protein sequence ID" value="ALC06218.1"/>
    <property type="molecule type" value="Genomic_DNA"/>
</dbReference>
<dbReference type="OrthoDB" id="4428329at2"/>
<dbReference type="AlphaFoldDB" id="A0A0M5ILS7"/>
<evidence type="ECO:0000313" key="1">
    <source>
        <dbReference type="EMBL" id="ALC06218.1"/>
    </source>
</evidence>